<keyword evidence="4 9" id="KW-0812">Transmembrane</keyword>
<comment type="subcellular location">
    <subcellularLocation>
        <location evidence="1 9">Cell membrane</location>
        <topology evidence="1 9">Multi-pass membrane protein</topology>
    </subcellularLocation>
</comment>
<keyword evidence="3" id="KW-1003">Cell membrane</keyword>
<dbReference type="PANTHER" id="PTHR30561:SF0">
    <property type="entry name" value="GUANIDINIUM EXPORTER"/>
    <property type="match status" value="1"/>
</dbReference>
<proteinExistence type="inferred from homology"/>
<protein>
    <recommendedName>
        <fullName evidence="8">Guanidinium exporter</fullName>
    </recommendedName>
</protein>
<dbReference type="AlphaFoldDB" id="A0AAF0CBG3"/>
<evidence type="ECO:0000256" key="9">
    <source>
        <dbReference type="RuleBase" id="RU003942"/>
    </source>
</evidence>
<feature type="transmembrane region" description="Helical" evidence="10">
    <location>
        <begin position="84"/>
        <end position="102"/>
    </location>
</feature>
<dbReference type="FunFam" id="1.10.3730.20:FF:000001">
    <property type="entry name" value="Quaternary ammonium compound resistance transporter SugE"/>
    <property type="match status" value="1"/>
</dbReference>
<evidence type="ECO:0000256" key="4">
    <source>
        <dbReference type="ARBA" id="ARBA00022692"/>
    </source>
</evidence>
<dbReference type="GO" id="GO:1990961">
    <property type="term" value="P:xenobiotic detoxification by transmembrane export across the plasma membrane"/>
    <property type="evidence" value="ECO:0007669"/>
    <property type="project" value="UniProtKB-ARBA"/>
</dbReference>
<evidence type="ECO:0000256" key="10">
    <source>
        <dbReference type="SAM" id="Phobius"/>
    </source>
</evidence>
<evidence type="ECO:0000256" key="8">
    <source>
        <dbReference type="ARBA" id="ARBA00039168"/>
    </source>
</evidence>
<dbReference type="Pfam" id="PF00893">
    <property type="entry name" value="Multi_Drug_Res"/>
    <property type="match status" value="1"/>
</dbReference>
<reference evidence="11" key="1">
    <citation type="submission" date="2023-02" db="EMBL/GenBank/DDBJ databases">
        <title>Genome sequence of Hyphococcus flavus.</title>
        <authorList>
            <person name="Rong J.-C."/>
            <person name="Zhao Q."/>
            <person name="Yi M."/>
            <person name="Wu J.-Y."/>
        </authorList>
    </citation>
    <scope>NUCLEOTIDE SEQUENCE</scope>
    <source>
        <strain evidence="11">MCCC 1K03223</strain>
    </source>
</reference>
<evidence type="ECO:0000256" key="5">
    <source>
        <dbReference type="ARBA" id="ARBA00022989"/>
    </source>
</evidence>
<dbReference type="EMBL" id="CP118166">
    <property type="protein sequence ID" value="WDI30880.1"/>
    <property type="molecule type" value="Genomic_DNA"/>
</dbReference>
<keyword evidence="6 10" id="KW-0472">Membrane</keyword>
<dbReference type="RefSeq" id="WP_274492702.1">
    <property type="nucleotide sequence ID" value="NZ_CP118166.1"/>
</dbReference>
<feature type="transmembrane region" description="Helical" evidence="10">
    <location>
        <begin position="33"/>
        <end position="50"/>
    </location>
</feature>
<keyword evidence="2" id="KW-0813">Transport</keyword>
<evidence type="ECO:0000256" key="7">
    <source>
        <dbReference type="ARBA" id="ARBA00038151"/>
    </source>
</evidence>
<evidence type="ECO:0000256" key="2">
    <source>
        <dbReference type="ARBA" id="ARBA00022448"/>
    </source>
</evidence>
<dbReference type="Gene3D" id="1.10.3730.20">
    <property type="match status" value="1"/>
</dbReference>
<dbReference type="InterPro" id="IPR045324">
    <property type="entry name" value="Small_multidrug_res"/>
</dbReference>
<comment type="similarity">
    <text evidence="7">Belongs to the drug/metabolite transporter (DMT) superfamily. Small multidrug resistance (SMR) (TC 2.A.7.1) family. Gdx/SugE subfamily.</text>
</comment>
<sequence length="107" mass="11415">MAWIFLVVAGLLEILWAFSMKQSMGFTRLMPTVVTLAAMFASFGLLSLAMKTLPLGAAYTVWTGIGAVGALFVGILVLNEQVTFLRMLAAGLIISGIILMKFSSQPG</sequence>
<evidence type="ECO:0000256" key="1">
    <source>
        <dbReference type="ARBA" id="ARBA00004651"/>
    </source>
</evidence>
<feature type="transmembrane region" description="Helical" evidence="10">
    <location>
        <begin position="57"/>
        <end position="78"/>
    </location>
</feature>
<gene>
    <name evidence="11" type="ORF">PUV54_13040</name>
</gene>
<evidence type="ECO:0000313" key="11">
    <source>
        <dbReference type="EMBL" id="WDI30880.1"/>
    </source>
</evidence>
<name>A0AAF0CBG3_9PROT</name>
<keyword evidence="5 10" id="KW-1133">Transmembrane helix</keyword>
<evidence type="ECO:0000256" key="3">
    <source>
        <dbReference type="ARBA" id="ARBA00022475"/>
    </source>
</evidence>
<evidence type="ECO:0000256" key="6">
    <source>
        <dbReference type="ARBA" id="ARBA00023136"/>
    </source>
</evidence>
<evidence type="ECO:0000313" key="12">
    <source>
        <dbReference type="Proteomes" id="UP001214043"/>
    </source>
</evidence>
<dbReference type="InterPro" id="IPR037185">
    <property type="entry name" value="EmrE-like"/>
</dbReference>
<keyword evidence="12" id="KW-1185">Reference proteome</keyword>
<accession>A0AAF0CBG3</accession>
<dbReference type="SUPFAM" id="SSF103481">
    <property type="entry name" value="Multidrug resistance efflux transporter EmrE"/>
    <property type="match status" value="1"/>
</dbReference>
<dbReference type="InterPro" id="IPR000390">
    <property type="entry name" value="Small_drug/metabolite_transptr"/>
</dbReference>
<dbReference type="PANTHER" id="PTHR30561">
    <property type="entry name" value="SMR FAMILY PROTON-DEPENDENT DRUG EFFLUX TRANSPORTER SUGE"/>
    <property type="match status" value="1"/>
</dbReference>
<dbReference type="KEGG" id="hfl:PUV54_13040"/>
<dbReference type="Proteomes" id="UP001214043">
    <property type="component" value="Chromosome"/>
</dbReference>
<dbReference type="GO" id="GO:0022857">
    <property type="term" value="F:transmembrane transporter activity"/>
    <property type="evidence" value="ECO:0007669"/>
    <property type="project" value="InterPro"/>
</dbReference>
<dbReference type="GO" id="GO:0005886">
    <property type="term" value="C:plasma membrane"/>
    <property type="evidence" value="ECO:0007669"/>
    <property type="project" value="UniProtKB-SubCell"/>
</dbReference>
<organism evidence="11 12">
    <name type="scientific">Hyphococcus flavus</name>
    <dbReference type="NCBI Taxonomy" id="1866326"/>
    <lineage>
        <taxon>Bacteria</taxon>
        <taxon>Pseudomonadati</taxon>
        <taxon>Pseudomonadota</taxon>
        <taxon>Alphaproteobacteria</taxon>
        <taxon>Parvularculales</taxon>
        <taxon>Parvularculaceae</taxon>
        <taxon>Hyphococcus</taxon>
    </lineage>
</organism>